<dbReference type="Proteomes" id="UP000259328">
    <property type="component" value="Chromosome"/>
</dbReference>
<proteinExistence type="predicted"/>
<dbReference type="EMBL" id="LS991953">
    <property type="protein sequence ID" value="SYV93480.1"/>
    <property type="molecule type" value="Genomic_DNA"/>
</dbReference>
<dbReference type="SUPFAM" id="SSF56091">
    <property type="entry name" value="DNA ligase/mRNA capping enzyme, catalytic domain"/>
    <property type="match status" value="1"/>
</dbReference>
<evidence type="ECO:0000259" key="1">
    <source>
        <dbReference type="Pfam" id="PF01653"/>
    </source>
</evidence>
<organism evidence="2 3">
    <name type="scientific">Mycoplasmopsis synoviae</name>
    <name type="common">Mycoplasma synoviae</name>
    <dbReference type="NCBI Taxonomy" id="2109"/>
    <lineage>
        <taxon>Bacteria</taxon>
        <taxon>Bacillati</taxon>
        <taxon>Mycoplasmatota</taxon>
        <taxon>Mycoplasmoidales</taxon>
        <taxon>Metamycoplasmataceae</taxon>
        <taxon>Mycoplasmopsis</taxon>
    </lineage>
</organism>
<feature type="non-terminal residue" evidence="2">
    <location>
        <position position="90"/>
    </location>
</feature>
<evidence type="ECO:0000313" key="3">
    <source>
        <dbReference type="Proteomes" id="UP000259328"/>
    </source>
</evidence>
<protein>
    <submittedName>
        <fullName evidence="2">DNA ligase (NAD(+))</fullName>
        <ecNumber evidence="2">6.5.1.2</ecNumber>
    </submittedName>
</protein>
<dbReference type="InterPro" id="IPR013839">
    <property type="entry name" value="DNAligase_adenylation"/>
</dbReference>
<name>A0A3B0PBQ3_MYCSY</name>
<dbReference type="GO" id="GO:0003911">
    <property type="term" value="F:DNA ligase (NAD+) activity"/>
    <property type="evidence" value="ECO:0007669"/>
    <property type="project" value="UniProtKB-EC"/>
</dbReference>
<dbReference type="Pfam" id="PF01653">
    <property type="entry name" value="DNA_ligase_aden"/>
    <property type="match status" value="1"/>
</dbReference>
<reference evidence="3" key="1">
    <citation type="submission" date="2018-06" db="EMBL/GenBank/DDBJ databases">
        <authorList>
            <consortium name="Pathogen Informatics"/>
        </authorList>
    </citation>
    <scope>NUCLEOTIDE SEQUENCE [LARGE SCALE GENOMIC DNA]</scope>
    <source>
        <strain evidence="3">NCTC10124</strain>
    </source>
</reference>
<sequence>MRQKDAKIVKSRNLSSLFYEIVSPLEHNLKTQMEVLAFLKEQNFEVNEFQKLAKNDQEIMFEINEFSKIKNNFEFDCDGFVIKFNLIDKW</sequence>
<dbReference type="EC" id="6.5.1.2" evidence="2"/>
<feature type="domain" description="NAD-dependent DNA ligase adenylation" evidence="1">
    <location>
        <begin position="1"/>
        <end position="87"/>
    </location>
</feature>
<dbReference type="Gene3D" id="3.30.470.30">
    <property type="entry name" value="DNA ligase/mRNA capping enzyme"/>
    <property type="match status" value="1"/>
</dbReference>
<dbReference type="AlphaFoldDB" id="A0A3B0PBQ3"/>
<evidence type="ECO:0000313" key="2">
    <source>
        <dbReference type="EMBL" id="SYV93480.1"/>
    </source>
</evidence>
<gene>
    <name evidence="2" type="primary">ligA_2</name>
    <name evidence="2" type="ORF">NCTC10124_01232</name>
</gene>
<keyword evidence="2" id="KW-0436">Ligase</keyword>
<accession>A0A3B0PBQ3</accession>